<keyword evidence="2" id="KW-1185">Reference proteome</keyword>
<dbReference type="AlphaFoldDB" id="A0A9Q1ISZ4"/>
<name>A0A9Q1ISZ4_SYNKA</name>
<evidence type="ECO:0000313" key="1">
    <source>
        <dbReference type="EMBL" id="KAJ8353610.1"/>
    </source>
</evidence>
<protein>
    <submittedName>
        <fullName evidence="1">Uncharacterized protein</fullName>
    </submittedName>
</protein>
<evidence type="ECO:0000313" key="2">
    <source>
        <dbReference type="Proteomes" id="UP001152622"/>
    </source>
</evidence>
<sequence length="81" mass="9187">MWRKERKSWDITALMAMAEASQVTRVGLARSKYAKTGGEVSWDFRRHTASEQADVQSQGSPCFNSFHSGAVMAEYCGRKRR</sequence>
<gene>
    <name evidence="1" type="ORF">SKAU_G00211770</name>
</gene>
<dbReference type="EMBL" id="JAINUF010000007">
    <property type="protein sequence ID" value="KAJ8353610.1"/>
    <property type="molecule type" value="Genomic_DNA"/>
</dbReference>
<dbReference type="Proteomes" id="UP001152622">
    <property type="component" value="Chromosome 7"/>
</dbReference>
<reference evidence="1" key="1">
    <citation type="journal article" date="2023" name="Science">
        <title>Genome structures resolve the early diversification of teleost fishes.</title>
        <authorList>
            <person name="Parey E."/>
            <person name="Louis A."/>
            <person name="Montfort J."/>
            <person name="Bouchez O."/>
            <person name="Roques C."/>
            <person name="Iampietro C."/>
            <person name="Lluch J."/>
            <person name="Castinel A."/>
            <person name="Donnadieu C."/>
            <person name="Desvignes T."/>
            <person name="Floi Bucao C."/>
            <person name="Jouanno E."/>
            <person name="Wen M."/>
            <person name="Mejri S."/>
            <person name="Dirks R."/>
            <person name="Jansen H."/>
            <person name="Henkel C."/>
            <person name="Chen W.J."/>
            <person name="Zahm M."/>
            <person name="Cabau C."/>
            <person name="Klopp C."/>
            <person name="Thompson A.W."/>
            <person name="Robinson-Rechavi M."/>
            <person name="Braasch I."/>
            <person name="Lecointre G."/>
            <person name="Bobe J."/>
            <person name="Postlethwait J.H."/>
            <person name="Berthelot C."/>
            <person name="Roest Crollius H."/>
            <person name="Guiguen Y."/>
        </authorList>
    </citation>
    <scope>NUCLEOTIDE SEQUENCE</scope>
    <source>
        <strain evidence="1">WJC10195</strain>
    </source>
</reference>
<accession>A0A9Q1ISZ4</accession>
<organism evidence="1 2">
    <name type="scientific">Synaphobranchus kaupii</name>
    <name type="common">Kaup's arrowtooth eel</name>
    <dbReference type="NCBI Taxonomy" id="118154"/>
    <lineage>
        <taxon>Eukaryota</taxon>
        <taxon>Metazoa</taxon>
        <taxon>Chordata</taxon>
        <taxon>Craniata</taxon>
        <taxon>Vertebrata</taxon>
        <taxon>Euteleostomi</taxon>
        <taxon>Actinopterygii</taxon>
        <taxon>Neopterygii</taxon>
        <taxon>Teleostei</taxon>
        <taxon>Anguilliformes</taxon>
        <taxon>Synaphobranchidae</taxon>
        <taxon>Synaphobranchus</taxon>
    </lineage>
</organism>
<comment type="caution">
    <text evidence="1">The sequence shown here is derived from an EMBL/GenBank/DDBJ whole genome shotgun (WGS) entry which is preliminary data.</text>
</comment>
<proteinExistence type="predicted"/>